<dbReference type="Proteomes" id="UP000270924">
    <property type="component" value="Unassembled WGS sequence"/>
</dbReference>
<accession>A0A3P7EL97</accession>
<reference evidence="2 3" key="1">
    <citation type="submission" date="2018-11" db="EMBL/GenBank/DDBJ databases">
        <authorList>
            <consortium name="Pathogen Informatics"/>
        </authorList>
    </citation>
    <scope>NUCLEOTIDE SEQUENCE [LARGE SCALE GENOMIC DNA]</scope>
</reference>
<evidence type="ECO:0000313" key="2">
    <source>
        <dbReference type="EMBL" id="VDM17029.1"/>
    </source>
</evidence>
<feature type="compositionally biased region" description="Low complexity" evidence="1">
    <location>
        <begin position="117"/>
        <end position="133"/>
    </location>
</feature>
<evidence type="ECO:0000313" key="3">
    <source>
        <dbReference type="Proteomes" id="UP000270924"/>
    </source>
</evidence>
<organism evidence="2 3">
    <name type="scientific">Wuchereria bancrofti</name>
    <dbReference type="NCBI Taxonomy" id="6293"/>
    <lineage>
        <taxon>Eukaryota</taxon>
        <taxon>Metazoa</taxon>
        <taxon>Ecdysozoa</taxon>
        <taxon>Nematoda</taxon>
        <taxon>Chromadorea</taxon>
        <taxon>Rhabditida</taxon>
        <taxon>Spirurina</taxon>
        <taxon>Spiruromorpha</taxon>
        <taxon>Filarioidea</taxon>
        <taxon>Onchocercidae</taxon>
        <taxon>Wuchereria</taxon>
    </lineage>
</organism>
<evidence type="ECO:0000256" key="1">
    <source>
        <dbReference type="SAM" id="MobiDB-lite"/>
    </source>
</evidence>
<feature type="region of interest" description="Disordered" evidence="1">
    <location>
        <begin position="107"/>
        <end position="133"/>
    </location>
</feature>
<dbReference type="AlphaFoldDB" id="A0A3P7EL97"/>
<feature type="compositionally biased region" description="Polar residues" evidence="1">
    <location>
        <begin position="107"/>
        <end position="116"/>
    </location>
</feature>
<name>A0A3P7EL97_WUCBA</name>
<protein>
    <submittedName>
        <fullName evidence="2">Uncharacterized protein</fullName>
    </submittedName>
</protein>
<feature type="non-terminal residue" evidence="2">
    <location>
        <position position="133"/>
    </location>
</feature>
<proteinExistence type="predicted"/>
<feature type="region of interest" description="Disordered" evidence="1">
    <location>
        <begin position="1"/>
        <end position="22"/>
    </location>
</feature>
<gene>
    <name evidence="2" type="ORF">WBA_LOCUS9602</name>
</gene>
<dbReference type="EMBL" id="UYWW01009720">
    <property type="protein sequence ID" value="VDM17029.1"/>
    <property type="molecule type" value="Genomic_DNA"/>
</dbReference>
<keyword evidence="3" id="KW-1185">Reference proteome</keyword>
<feature type="compositionally biased region" description="Basic and acidic residues" evidence="1">
    <location>
        <begin position="11"/>
        <end position="22"/>
    </location>
</feature>
<dbReference type="OrthoDB" id="10421597at2759"/>
<dbReference type="InParanoid" id="A0A3P7EL97"/>
<sequence>MPVPASLCKQQNRDPSDKQTDDLVKRRVGGAFVEMQVNGCVETDAENNYTRHNSSSLVAKDSLQNNRFYWNSPSLVNKNKGQINVPASTLSIGQHHKFNVKNASSKIPISTVGPQHSTSPLLSSSSSSNATSS</sequence>